<dbReference type="KEGG" id="vg:29124730"/>
<proteinExistence type="predicted"/>
<name>A0A140G6A3_9CAUD</name>
<accession>A0A140G6A3</accession>
<evidence type="ECO:0000313" key="1">
    <source>
        <dbReference type="EMBL" id="AMM44188.1"/>
    </source>
</evidence>
<reference evidence="1 2" key="1">
    <citation type="submission" date="2016-02" db="EMBL/GenBank/DDBJ databases">
        <authorList>
            <person name="Lynch K.C."/>
            <person name="Doan M."/>
            <person name="Paisley J.T."/>
            <person name="Allen K.G."/>
            <person name="Gaffney B.L."/>
            <person name="Rinehart C.A."/>
            <person name="King R.A."/>
            <person name="Staples A."/>
            <person name="Bowman C.A."/>
            <person name="Russell D.A."/>
            <person name="Pope W.H."/>
            <person name="Jacobs-Sera D."/>
            <person name="Hendrix R.W."/>
            <person name="Hatfull G.F."/>
        </authorList>
    </citation>
    <scope>NUCLEOTIDE SEQUENCE [LARGE SCALE GENOMIC DNA]</scope>
</reference>
<dbReference type="GeneID" id="29124730"/>
<evidence type="ECO:0000313" key="2">
    <source>
        <dbReference type="Proteomes" id="UP000201386"/>
    </source>
</evidence>
<sequence length="95" mass="11002">MATKAERIAEIMIRREQAKHVSADYRWGFRAEDAFTITAIAPYRRTDGIYLKENQQYTFHIDFGDLTSQLASIETAVAGIEPEWDLTPRRVIRRG</sequence>
<protein>
    <submittedName>
        <fullName evidence="1">Uncharacterized protein</fullName>
    </submittedName>
</protein>
<dbReference type="Proteomes" id="UP000201386">
    <property type="component" value="Segment"/>
</dbReference>
<organism evidence="1 2">
    <name type="scientific">Arthrobacter phage KellEzio</name>
    <dbReference type="NCBI Taxonomy" id="1796995"/>
    <lineage>
        <taxon>Viruses</taxon>
        <taxon>Duplodnaviria</taxon>
        <taxon>Heunggongvirae</taxon>
        <taxon>Uroviricota</taxon>
        <taxon>Caudoviricetes</taxon>
        <taxon>Kelleziovirus</taxon>
        <taxon>Kelleziovirus kellezzio</taxon>
    </lineage>
</organism>
<gene>
    <name evidence="1" type="primary">18</name>
    <name evidence="1" type="ORF">KELLEZIO_18</name>
</gene>
<keyword evidence="2" id="KW-1185">Reference proteome</keyword>
<dbReference type="EMBL" id="KU647626">
    <property type="protein sequence ID" value="AMM44188.1"/>
    <property type="molecule type" value="Genomic_DNA"/>
</dbReference>
<dbReference type="RefSeq" id="YP_009301275.1">
    <property type="nucleotide sequence ID" value="NC_031231.1"/>
</dbReference>